<evidence type="ECO:0000313" key="2">
    <source>
        <dbReference type="Proteomes" id="UP001153331"/>
    </source>
</evidence>
<protein>
    <submittedName>
        <fullName evidence="1">Uncharacterized protein</fullName>
    </submittedName>
</protein>
<dbReference type="EMBL" id="JAPHNI010000288">
    <property type="protein sequence ID" value="KAJ8112923.1"/>
    <property type="molecule type" value="Genomic_DNA"/>
</dbReference>
<accession>A0ACC2ICI3</accession>
<organism evidence="1 2">
    <name type="scientific">Boeremia exigua</name>
    <dbReference type="NCBI Taxonomy" id="749465"/>
    <lineage>
        <taxon>Eukaryota</taxon>
        <taxon>Fungi</taxon>
        <taxon>Dikarya</taxon>
        <taxon>Ascomycota</taxon>
        <taxon>Pezizomycotina</taxon>
        <taxon>Dothideomycetes</taxon>
        <taxon>Pleosporomycetidae</taxon>
        <taxon>Pleosporales</taxon>
        <taxon>Pleosporineae</taxon>
        <taxon>Didymellaceae</taxon>
        <taxon>Boeremia</taxon>
    </lineage>
</organism>
<sequence length="318" mass="34226">MCGMTLQASGMGEHGVLDTGPHPENITTQGLPESVPVWSGGYTGRDPQTARRADREWTRAFGPGSFTADDDTIFRLEVGAGRTRWQAEAEDCSWYGVDFEVVGGVTLCRVRFAIAIGFDSPESGVGLETDQKAGSRRLLAGLLARYGPTSFSRGKTYVVIVLDLIWRDTLKICRVAGIAVDESPERGTPGIWTFHMPPAAVKVWPLPGGTESTTRGSHMSVVLSATISTRDNHDGGEVGNAVVVTTHTDTFTESVEKVAKEGLVRDGPCLSEPSEPLSHASCKANPTVQRGLERLEKEPAQDLDGHEKLVSDRIYSSG</sequence>
<name>A0ACC2ICI3_9PLEO</name>
<keyword evidence="2" id="KW-1185">Reference proteome</keyword>
<dbReference type="Proteomes" id="UP001153331">
    <property type="component" value="Unassembled WGS sequence"/>
</dbReference>
<gene>
    <name evidence="1" type="ORF">OPT61_g4832</name>
</gene>
<reference evidence="1" key="1">
    <citation type="submission" date="2022-11" db="EMBL/GenBank/DDBJ databases">
        <title>Genome Sequence of Boeremia exigua.</title>
        <authorList>
            <person name="Buettner E."/>
        </authorList>
    </citation>
    <scope>NUCLEOTIDE SEQUENCE</scope>
    <source>
        <strain evidence="1">CU02</strain>
    </source>
</reference>
<evidence type="ECO:0000313" key="1">
    <source>
        <dbReference type="EMBL" id="KAJ8112923.1"/>
    </source>
</evidence>
<comment type="caution">
    <text evidence="1">The sequence shown here is derived from an EMBL/GenBank/DDBJ whole genome shotgun (WGS) entry which is preliminary data.</text>
</comment>
<proteinExistence type="predicted"/>